<gene>
    <name evidence="3" type="ORF">GCM10022215_38080</name>
</gene>
<name>A0ABP7XXL3_9ACTN</name>
<dbReference type="PANTHER" id="PTHR13504:SF38">
    <property type="entry name" value="FIDO DOMAIN-CONTAINING PROTEIN"/>
    <property type="match status" value="1"/>
</dbReference>
<dbReference type="SUPFAM" id="SSF140931">
    <property type="entry name" value="Fic-like"/>
    <property type="match status" value="1"/>
</dbReference>
<keyword evidence="4" id="KW-1185">Reference proteome</keyword>
<dbReference type="PROSITE" id="PS51459">
    <property type="entry name" value="FIDO"/>
    <property type="match status" value="1"/>
</dbReference>
<organism evidence="3 4">
    <name type="scientific">Nocardioides fonticola</name>
    <dbReference type="NCBI Taxonomy" id="450363"/>
    <lineage>
        <taxon>Bacteria</taxon>
        <taxon>Bacillati</taxon>
        <taxon>Actinomycetota</taxon>
        <taxon>Actinomycetes</taxon>
        <taxon>Propionibacteriales</taxon>
        <taxon>Nocardioidaceae</taxon>
        <taxon>Nocardioides</taxon>
    </lineage>
</organism>
<evidence type="ECO:0000313" key="4">
    <source>
        <dbReference type="Proteomes" id="UP001501495"/>
    </source>
</evidence>
<proteinExistence type="predicted"/>
<feature type="region of interest" description="Disordered" evidence="1">
    <location>
        <begin position="1"/>
        <end position="23"/>
    </location>
</feature>
<dbReference type="Proteomes" id="UP001501495">
    <property type="component" value="Unassembled WGS sequence"/>
</dbReference>
<reference evidence="4" key="1">
    <citation type="journal article" date="2019" name="Int. J. Syst. Evol. Microbiol.">
        <title>The Global Catalogue of Microorganisms (GCM) 10K type strain sequencing project: providing services to taxonomists for standard genome sequencing and annotation.</title>
        <authorList>
            <consortium name="The Broad Institute Genomics Platform"/>
            <consortium name="The Broad Institute Genome Sequencing Center for Infectious Disease"/>
            <person name="Wu L."/>
            <person name="Ma J."/>
        </authorList>
    </citation>
    <scope>NUCLEOTIDE SEQUENCE [LARGE SCALE GENOMIC DNA]</scope>
    <source>
        <strain evidence="4">JCM 16703</strain>
    </source>
</reference>
<dbReference type="RefSeq" id="WP_344735082.1">
    <property type="nucleotide sequence ID" value="NZ_BAAAZH010000031.1"/>
</dbReference>
<dbReference type="EMBL" id="BAAAZH010000031">
    <property type="protein sequence ID" value="GAA4127527.1"/>
    <property type="molecule type" value="Genomic_DNA"/>
</dbReference>
<evidence type="ECO:0000313" key="3">
    <source>
        <dbReference type="EMBL" id="GAA4127527.1"/>
    </source>
</evidence>
<dbReference type="PANTHER" id="PTHR13504">
    <property type="entry name" value="FIDO DOMAIN-CONTAINING PROTEIN DDB_G0283145"/>
    <property type="match status" value="1"/>
</dbReference>
<comment type="caution">
    <text evidence="3">The sequence shown here is derived from an EMBL/GenBank/DDBJ whole genome shotgun (WGS) entry which is preliminary data.</text>
</comment>
<dbReference type="InterPro" id="IPR036597">
    <property type="entry name" value="Fido-like_dom_sf"/>
</dbReference>
<dbReference type="Pfam" id="PF02661">
    <property type="entry name" value="Fic"/>
    <property type="match status" value="1"/>
</dbReference>
<protein>
    <submittedName>
        <fullName evidence="3">Fic family protein</fullName>
    </submittedName>
</protein>
<dbReference type="InterPro" id="IPR003812">
    <property type="entry name" value="Fido"/>
</dbReference>
<sequence>MSDGAGEALAGSGGPRVVVPGHEQRTVAWRQVHRGGTVDDRTLREVSVSIPPMVAELDPQLPNDLLAECDLAVRAIARLDETGGPHLRPLATLLLRAESVASSKIEHEDATVEDFARALHGVKANSSATSMVAASGAMDKLLHGPIDAAGITAAHHLLMADDPTERGYAGRWREMQNWIGGSDHSPRNALYVPPPPDLVEPLMGDLVRFARRTDLPVIAQAAIAHAQFESIHPFTDGNGRIGRALAAAVIRERGVAQHVVIPIASALVARREYYFGTLDEYRAGDAGPIVHAFARSALVASQEATLTAGRLAAMPEQWHDLAGTPRTGSATAVVLASLPTAPIFTADDLETRLGLSTAATYRAIERLAGAEVVRPLTGRTRNQIWGTGDLLDELHDLGVRIGARASELSALPGAVAAGRSTILQAAALDLGRSTPPRPPETPPARGIDRSPGSLRR</sequence>
<accession>A0ABP7XXL3</accession>
<feature type="region of interest" description="Disordered" evidence="1">
    <location>
        <begin position="429"/>
        <end position="456"/>
    </location>
</feature>
<dbReference type="InterPro" id="IPR040198">
    <property type="entry name" value="Fido_containing"/>
</dbReference>
<evidence type="ECO:0000256" key="1">
    <source>
        <dbReference type="SAM" id="MobiDB-lite"/>
    </source>
</evidence>
<evidence type="ECO:0000259" key="2">
    <source>
        <dbReference type="PROSITE" id="PS51459"/>
    </source>
</evidence>
<feature type="domain" description="Fido" evidence="2">
    <location>
        <begin position="146"/>
        <end position="296"/>
    </location>
</feature>
<dbReference type="Gene3D" id="1.10.3290.10">
    <property type="entry name" value="Fido-like domain"/>
    <property type="match status" value="1"/>
</dbReference>